<evidence type="ECO:0000256" key="3">
    <source>
        <dbReference type="ARBA" id="ARBA00022691"/>
    </source>
</evidence>
<dbReference type="InterPro" id="IPR040758">
    <property type="entry name" value="PrmC_N"/>
</dbReference>
<dbReference type="InterPro" id="IPR007848">
    <property type="entry name" value="Small_mtfrase_dom"/>
</dbReference>
<keyword evidence="2 4" id="KW-0808">Transferase</keyword>
<comment type="caution">
    <text evidence="4">Lacks conserved residue(s) required for the propagation of feature annotation.</text>
</comment>
<evidence type="ECO:0000313" key="8">
    <source>
        <dbReference type="EMBL" id="SHI70080.1"/>
    </source>
</evidence>
<dbReference type="Gene3D" id="3.40.50.150">
    <property type="entry name" value="Vaccinia Virus protein VP39"/>
    <property type="match status" value="1"/>
</dbReference>
<comment type="similarity">
    <text evidence="4">Belongs to the protein N5-glutamine methyltransferase family. PrmC subfamily.</text>
</comment>
<dbReference type="RefSeq" id="WP_073022518.1">
    <property type="nucleotide sequence ID" value="NZ_FQXU01000018.1"/>
</dbReference>
<dbReference type="InterPro" id="IPR029063">
    <property type="entry name" value="SAM-dependent_MTases_sf"/>
</dbReference>
<dbReference type="NCBIfam" id="TIGR03534">
    <property type="entry name" value="RF_mod_PrmC"/>
    <property type="match status" value="1"/>
</dbReference>
<gene>
    <name evidence="4" type="primary">prmC</name>
    <name evidence="8" type="ORF">SAMN02745941_04199</name>
</gene>
<comment type="catalytic activity">
    <reaction evidence="4">
        <text>L-glutaminyl-[peptide chain release factor] + S-adenosyl-L-methionine = N(5)-methyl-L-glutaminyl-[peptide chain release factor] + S-adenosyl-L-homocysteine + H(+)</text>
        <dbReference type="Rhea" id="RHEA:42896"/>
        <dbReference type="Rhea" id="RHEA-COMP:10271"/>
        <dbReference type="Rhea" id="RHEA-COMP:10272"/>
        <dbReference type="ChEBI" id="CHEBI:15378"/>
        <dbReference type="ChEBI" id="CHEBI:30011"/>
        <dbReference type="ChEBI" id="CHEBI:57856"/>
        <dbReference type="ChEBI" id="CHEBI:59789"/>
        <dbReference type="ChEBI" id="CHEBI:61891"/>
        <dbReference type="EC" id="2.1.1.297"/>
    </reaction>
</comment>
<feature type="domain" description="Release factor glutamine methyltransferase N-terminal" evidence="7">
    <location>
        <begin position="307"/>
        <end position="376"/>
    </location>
</feature>
<evidence type="ECO:0000256" key="2">
    <source>
        <dbReference type="ARBA" id="ARBA00022679"/>
    </source>
</evidence>
<dbReference type="HAMAP" id="MF_02126">
    <property type="entry name" value="RF_methyltr_PrmC"/>
    <property type="match status" value="1"/>
</dbReference>
<sequence length="587" mass="66168">MKKEDVGGQAVIEGVMMRGTKGTATAVRTPSGKIEVEFSKEVPITKKYSILNIPFIRGFFVFIDSLLLGVKSLNYSASFFDEDDEPSKFDEWFNKRFGDKSNDILIYISLAISFAMAMGLFVLIPTFIASLFRGITTSSIVLNIIEAVIRIVILISYMVGVGRLEDIKRLYQYHGAEHKTISCYASNDELTVENVKKHTRLHPRCGTNFIFLIMFISIIVFSFTSFSSVGERLILRIVLLPLITGITYELIKWLGRNEGVISRIVATPGLKLQLLTTKEPDDDQIEVAIRALKEVEGIKPTEISIGELLGKSTEILKTADIDSYIIDAQLLLAKVIGKDRLYIITHKEELVSKEQESLMNTYIEERRKKKPLKYITNSAEFMGMEFYIKEGVLVPRGDTEILVHELLDIIKEDKEYKICDLCTGSGAIGISLANLRNNVSVDCIDIEKVPEEVTNINIGKFSLESKARFIHSDLLDKPINNNEEYDIIVSNPPYIKKEVIDTLMDDVKNYEPMVALDGGDDGLDFYKKIVEDSVKVLKKDGILAFEIGHDQGEEVKKIMESNGYTDVYVKKDMANLDRIVIGTRKVD</sequence>
<protein>
    <recommendedName>
        <fullName evidence="4">Release factor glutamine methyltransferase</fullName>
        <shortName evidence="4">RF MTase</shortName>
        <ecNumber evidence="4">2.1.1.297</ecNumber>
    </recommendedName>
    <alternativeName>
        <fullName evidence="4">N5-glutamine methyltransferase PrmC</fullName>
    </alternativeName>
    <alternativeName>
        <fullName evidence="4">Protein-(glutamine-N5) MTase PrmC</fullName>
    </alternativeName>
    <alternativeName>
        <fullName evidence="4">Protein-glutamine N-methyltransferase PrmC</fullName>
    </alternativeName>
</protein>
<evidence type="ECO:0000256" key="1">
    <source>
        <dbReference type="ARBA" id="ARBA00022603"/>
    </source>
</evidence>
<feature type="binding site" evidence="4">
    <location>
        <position position="491"/>
    </location>
    <ligand>
        <name>S-adenosyl-L-methionine</name>
        <dbReference type="ChEBI" id="CHEBI:59789"/>
    </ligand>
</feature>
<dbReference type="InterPro" id="IPR019874">
    <property type="entry name" value="RF_methyltr_PrmC"/>
</dbReference>
<accession>A0A1M6DAC1</accession>
<dbReference type="Gene3D" id="1.10.8.10">
    <property type="entry name" value="DNA helicase RuvA subunit, C-terminal domain"/>
    <property type="match status" value="1"/>
</dbReference>
<dbReference type="Pfam" id="PF07136">
    <property type="entry name" value="DUF1385"/>
    <property type="match status" value="1"/>
</dbReference>
<dbReference type="NCBIfam" id="TIGR00536">
    <property type="entry name" value="hemK_fam"/>
    <property type="match status" value="1"/>
</dbReference>
<evidence type="ECO:0000256" key="4">
    <source>
        <dbReference type="HAMAP-Rule" id="MF_02126"/>
    </source>
</evidence>
<feature type="transmembrane region" description="Helical" evidence="5">
    <location>
        <begin position="104"/>
        <end position="128"/>
    </location>
</feature>
<dbReference type="Pfam" id="PF05175">
    <property type="entry name" value="MTS"/>
    <property type="match status" value="1"/>
</dbReference>
<dbReference type="EMBL" id="FQXU01000018">
    <property type="protein sequence ID" value="SHI70080.1"/>
    <property type="molecule type" value="Genomic_DNA"/>
</dbReference>
<keyword evidence="1 4" id="KW-0489">Methyltransferase</keyword>
<feature type="transmembrane region" description="Helical" evidence="5">
    <location>
        <begin position="233"/>
        <end position="251"/>
    </location>
</feature>
<dbReference type="GO" id="GO:0032259">
    <property type="term" value="P:methylation"/>
    <property type="evidence" value="ECO:0007669"/>
    <property type="project" value="UniProtKB-KW"/>
</dbReference>
<dbReference type="PANTHER" id="PTHR42867">
    <property type="entry name" value="MEMBRANE PROTEIN-RELATED"/>
    <property type="match status" value="1"/>
</dbReference>
<organism evidence="8 9">
    <name type="scientific">Clostridium intestinale DSM 6191</name>
    <dbReference type="NCBI Taxonomy" id="1121320"/>
    <lineage>
        <taxon>Bacteria</taxon>
        <taxon>Bacillati</taxon>
        <taxon>Bacillota</taxon>
        <taxon>Clostridia</taxon>
        <taxon>Eubacteriales</taxon>
        <taxon>Clostridiaceae</taxon>
        <taxon>Clostridium</taxon>
    </lineage>
</organism>
<proteinExistence type="inferred from homology"/>
<dbReference type="EC" id="2.1.1.297" evidence="4"/>
<keyword evidence="5" id="KW-0812">Transmembrane</keyword>
<dbReference type="Pfam" id="PF17827">
    <property type="entry name" value="PrmC_N"/>
    <property type="match status" value="1"/>
</dbReference>
<name>A0A1M6DAC1_9CLOT</name>
<evidence type="ECO:0000259" key="6">
    <source>
        <dbReference type="Pfam" id="PF05175"/>
    </source>
</evidence>
<dbReference type="InterPro" id="IPR004556">
    <property type="entry name" value="HemK-like"/>
</dbReference>
<keyword evidence="5" id="KW-1133">Transmembrane helix</keyword>
<dbReference type="PROSITE" id="PS00092">
    <property type="entry name" value="N6_MTASE"/>
    <property type="match status" value="1"/>
</dbReference>
<feature type="transmembrane region" description="Helical" evidence="5">
    <location>
        <begin position="140"/>
        <end position="160"/>
    </location>
</feature>
<evidence type="ECO:0000259" key="7">
    <source>
        <dbReference type="Pfam" id="PF17827"/>
    </source>
</evidence>
<feature type="binding site" evidence="4">
    <location>
        <begin position="491"/>
        <end position="494"/>
    </location>
    <ligand>
        <name>substrate</name>
    </ligand>
</feature>
<dbReference type="GO" id="GO:0102559">
    <property type="term" value="F:peptide chain release factor N(5)-glutamine methyltransferase activity"/>
    <property type="evidence" value="ECO:0007669"/>
    <property type="project" value="UniProtKB-EC"/>
</dbReference>
<evidence type="ECO:0000313" key="9">
    <source>
        <dbReference type="Proteomes" id="UP000184241"/>
    </source>
</evidence>
<feature type="binding site" evidence="4">
    <location>
        <position position="445"/>
    </location>
    <ligand>
        <name>S-adenosyl-L-methionine</name>
        <dbReference type="ChEBI" id="CHEBI:59789"/>
    </ligand>
</feature>
<dbReference type="InterPro" id="IPR002052">
    <property type="entry name" value="DNA_methylase_N6_adenine_CS"/>
</dbReference>
<dbReference type="SUPFAM" id="SSF53335">
    <property type="entry name" value="S-adenosyl-L-methionine-dependent methyltransferases"/>
    <property type="match status" value="1"/>
</dbReference>
<evidence type="ECO:0000256" key="5">
    <source>
        <dbReference type="SAM" id="Phobius"/>
    </source>
</evidence>
<dbReference type="PANTHER" id="PTHR42867:SF1">
    <property type="entry name" value="MEMBRANE PROTEIN-RELATED"/>
    <property type="match status" value="1"/>
</dbReference>
<dbReference type="GO" id="GO:0003676">
    <property type="term" value="F:nucleic acid binding"/>
    <property type="evidence" value="ECO:0007669"/>
    <property type="project" value="InterPro"/>
</dbReference>
<comment type="function">
    <text evidence="4">Methylates the class 1 translation termination release factors RF1/PrfA and RF2/PrfB on the glutamine residue of the universally conserved GGQ motif.</text>
</comment>
<dbReference type="CDD" id="cd02440">
    <property type="entry name" value="AdoMet_MTases"/>
    <property type="match status" value="1"/>
</dbReference>
<dbReference type="Proteomes" id="UP000184241">
    <property type="component" value="Unassembled WGS sequence"/>
</dbReference>
<keyword evidence="3 4" id="KW-0949">S-adenosyl-L-methionine</keyword>
<feature type="domain" description="Methyltransferase small" evidence="6">
    <location>
        <begin position="406"/>
        <end position="499"/>
    </location>
</feature>
<keyword evidence="5" id="KW-0472">Membrane</keyword>
<dbReference type="AlphaFoldDB" id="A0A1M6DAC1"/>
<feature type="transmembrane region" description="Helical" evidence="5">
    <location>
        <begin position="206"/>
        <end position="227"/>
    </location>
</feature>
<dbReference type="InterPro" id="IPR010787">
    <property type="entry name" value="DUF1385"/>
</dbReference>
<reference evidence="8 9" key="1">
    <citation type="submission" date="2016-11" db="EMBL/GenBank/DDBJ databases">
        <authorList>
            <person name="Jaros S."/>
            <person name="Januszkiewicz K."/>
            <person name="Wedrychowicz H."/>
        </authorList>
    </citation>
    <scope>NUCLEOTIDE SEQUENCE [LARGE SCALE GENOMIC DNA]</scope>
    <source>
        <strain evidence="8 9">DSM 6191</strain>
    </source>
</reference>